<evidence type="ECO:0000256" key="1">
    <source>
        <dbReference type="SAM" id="MobiDB-lite"/>
    </source>
</evidence>
<feature type="compositionally biased region" description="Basic and acidic residues" evidence="1">
    <location>
        <begin position="76"/>
        <end position="85"/>
    </location>
</feature>
<name>A0A4S8JWG8_MUSBA</name>
<feature type="compositionally biased region" description="Polar residues" evidence="1">
    <location>
        <begin position="62"/>
        <end position="71"/>
    </location>
</feature>
<protein>
    <submittedName>
        <fullName evidence="2">Uncharacterized protein</fullName>
    </submittedName>
</protein>
<feature type="region of interest" description="Disordered" evidence="1">
    <location>
        <begin position="62"/>
        <end position="96"/>
    </location>
</feature>
<organism evidence="2 3">
    <name type="scientific">Musa balbisiana</name>
    <name type="common">Banana</name>
    <dbReference type="NCBI Taxonomy" id="52838"/>
    <lineage>
        <taxon>Eukaryota</taxon>
        <taxon>Viridiplantae</taxon>
        <taxon>Streptophyta</taxon>
        <taxon>Embryophyta</taxon>
        <taxon>Tracheophyta</taxon>
        <taxon>Spermatophyta</taxon>
        <taxon>Magnoliopsida</taxon>
        <taxon>Liliopsida</taxon>
        <taxon>Zingiberales</taxon>
        <taxon>Musaceae</taxon>
        <taxon>Musa</taxon>
    </lineage>
</organism>
<sequence>MPDCYWCLFNDLGLSPPGLTIGPSVVTPEVFFSLTKQVQAMAGMMQTLALIIPQIVRQATLPTDPTWQHPSGEQVRTGEAREQATDSRGPPGQNVLAPYRVTLPHLEPHTVSSNSADDSLRAQLSWVN</sequence>
<dbReference type="EMBL" id="PYDT01000003">
    <property type="protein sequence ID" value="THU66606.1"/>
    <property type="molecule type" value="Genomic_DNA"/>
</dbReference>
<accession>A0A4S8JWG8</accession>
<proteinExistence type="predicted"/>
<gene>
    <name evidence="2" type="ORF">C4D60_Mb05t15930</name>
</gene>
<evidence type="ECO:0000313" key="2">
    <source>
        <dbReference type="EMBL" id="THU66606.1"/>
    </source>
</evidence>
<reference evidence="2 3" key="1">
    <citation type="journal article" date="2019" name="Nat. Plants">
        <title>Genome sequencing of Musa balbisiana reveals subgenome evolution and function divergence in polyploid bananas.</title>
        <authorList>
            <person name="Yao X."/>
        </authorList>
    </citation>
    <scope>NUCLEOTIDE SEQUENCE [LARGE SCALE GENOMIC DNA]</scope>
    <source>
        <strain evidence="3">cv. DH-PKW</strain>
        <tissue evidence="2">Leaves</tissue>
    </source>
</reference>
<evidence type="ECO:0000313" key="3">
    <source>
        <dbReference type="Proteomes" id="UP000317650"/>
    </source>
</evidence>
<dbReference type="Proteomes" id="UP000317650">
    <property type="component" value="Chromosome 5"/>
</dbReference>
<dbReference type="AlphaFoldDB" id="A0A4S8JWG8"/>
<comment type="caution">
    <text evidence="2">The sequence shown here is derived from an EMBL/GenBank/DDBJ whole genome shotgun (WGS) entry which is preliminary data.</text>
</comment>
<keyword evidence="3" id="KW-1185">Reference proteome</keyword>